<reference evidence="1 2" key="1">
    <citation type="journal article" date="2024" name="BMC Biol.">
        <title>Comparative genomics of Ascetosporea gives new insight into the evolutionary basis for animal parasitism in Rhizaria.</title>
        <authorList>
            <person name="Hiltunen Thoren M."/>
            <person name="Onut-Brannstrom I."/>
            <person name="Alfjorden A."/>
            <person name="Peckova H."/>
            <person name="Swords F."/>
            <person name="Hooper C."/>
            <person name="Holzer A.S."/>
            <person name="Bass D."/>
            <person name="Burki F."/>
        </authorList>
    </citation>
    <scope>NUCLEOTIDE SEQUENCE [LARGE SCALE GENOMIC DNA]</scope>
    <source>
        <strain evidence="1">20-A016</strain>
    </source>
</reference>
<proteinExistence type="predicted"/>
<organism evidence="1 2">
    <name type="scientific">Bonamia ostreae</name>
    <dbReference type="NCBI Taxonomy" id="126728"/>
    <lineage>
        <taxon>Eukaryota</taxon>
        <taxon>Sar</taxon>
        <taxon>Rhizaria</taxon>
        <taxon>Endomyxa</taxon>
        <taxon>Ascetosporea</taxon>
        <taxon>Haplosporida</taxon>
        <taxon>Bonamia</taxon>
    </lineage>
</organism>
<comment type="caution">
    <text evidence="1">The sequence shown here is derived from an EMBL/GenBank/DDBJ whole genome shotgun (WGS) entry which is preliminary data.</text>
</comment>
<dbReference type="Proteomes" id="UP001439008">
    <property type="component" value="Unassembled WGS sequence"/>
</dbReference>
<gene>
    <name evidence="1" type="ORF">MHBO_000784</name>
</gene>
<keyword evidence="2" id="KW-1185">Reference proteome</keyword>
<evidence type="ECO:0000313" key="1">
    <source>
        <dbReference type="EMBL" id="MES1918889.1"/>
    </source>
</evidence>
<evidence type="ECO:0000313" key="2">
    <source>
        <dbReference type="Proteomes" id="UP001439008"/>
    </source>
</evidence>
<sequence length="96" mass="11493">MFRKYSNTKIYEKAMWEDLSQFLKKEKCFIDERIGKSGIVFLIKEFAPPPPRIKRIRVLKFELVPEEIQVDEAYNICFGEIIVNFEMENGVCQRNR</sequence>
<accession>A0ABV2AGT1</accession>
<dbReference type="EMBL" id="JBDODL010000149">
    <property type="protein sequence ID" value="MES1918889.1"/>
    <property type="molecule type" value="Genomic_DNA"/>
</dbReference>
<protein>
    <submittedName>
        <fullName evidence="1">Uncharacterized protein</fullName>
    </submittedName>
</protein>
<name>A0ABV2AGT1_9EUKA</name>